<dbReference type="EC" id="3.5.-.-" evidence="3"/>
<feature type="signal peptide" evidence="1">
    <location>
        <begin position="1"/>
        <end position="29"/>
    </location>
</feature>
<dbReference type="Pfam" id="PF07969">
    <property type="entry name" value="Amidohydro_3"/>
    <property type="match status" value="1"/>
</dbReference>
<dbReference type="Gene3D" id="2.30.40.10">
    <property type="entry name" value="Urease, subunit C, domain 1"/>
    <property type="match status" value="1"/>
</dbReference>
<sequence>MTPDHIMGKQYMKSTTALLMLLVSMSALAEPADTVYRNGDIYTVNDAQPWVQALAVSNKRIVFTGSDKAVKRYIGPNTRVVDLKGRMVMPGINDAHLHLLFGGLRELGCKIPSGPFHPVIAEALQSCAADLEEGDWLVAGNFFVEQFPDNAPNRRYLDELFPNRPVYLIEMSGHNGLANSKALALAGIDESSTPPEGGAFNRDSNGKLTGELVESAQSLVTDLVPPPTLEKNVAALRKAVEINNRYGVTSVQEAAGTEELLEALKRIEDDGDLSLNVKTHIVWSSERHKKGDLAELREFIDSRARYASPHIDPNGIKMWLDGTPTAPYFTAADLDPETGEPEWGLILIPPEKLNRYVTEFDAMGLKIKIHASGAGGAHAVLDAYEAARKANPDSAIRHDLGHTNLVAEADMGRMRALNVVADLSPSVWHIFGETLGDPPQRAWQFRTLSDHGLLLTAGSDWNIAKTPNPFPALQGMLDYGEETIDLISALRVWTRNGAISVGREDDFGTLEPGKLATFIVLDRNLFAIDPSEIGGTIVLQTIFEDALVYEADDA</sequence>
<organism evidence="3 4">
    <name type="scientific">Elongatibacter sediminis</name>
    <dbReference type="NCBI Taxonomy" id="3119006"/>
    <lineage>
        <taxon>Bacteria</taxon>
        <taxon>Pseudomonadati</taxon>
        <taxon>Pseudomonadota</taxon>
        <taxon>Gammaproteobacteria</taxon>
        <taxon>Chromatiales</taxon>
        <taxon>Wenzhouxiangellaceae</taxon>
        <taxon>Elongatibacter</taxon>
    </lineage>
</organism>
<dbReference type="SUPFAM" id="SSF51338">
    <property type="entry name" value="Composite domain of metallo-dependent hydrolases"/>
    <property type="match status" value="1"/>
</dbReference>
<dbReference type="SUPFAM" id="SSF51556">
    <property type="entry name" value="Metallo-dependent hydrolases"/>
    <property type="match status" value="1"/>
</dbReference>
<dbReference type="Gene3D" id="3.20.20.140">
    <property type="entry name" value="Metal-dependent hydrolases"/>
    <property type="match status" value="1"/>
</dbReference>
<dbReference type="CDD" id="cd01300">
    <property type="entry name" value="YtcJ_like"/>
    <property type="match status" value="1"/>
</dbReference>
<gene>
    <name evidence="3" type="ORF">V3330_05140</name>
</gene>
<accession>A0AAW9RBP3</accession>
<reference evidence="3 4" key="1">
    <citation type="submission" date="2024-02" db="EMBL/GenBank/DDBJ databases">
        <title>A novel Wenzhouxiangellaceae bacterium, isolated from coastal sediments.</title>
        <authorList>
            <person name="Du Z.-J."/>
            <person name="Ye Y.-Q."/>
            <person name="Zhang X.-Y."/>
        </authorList>
    </citation>
    <scope>NUCLEOTIDE SEQUENCE [LARGE SCALE GENOMIC DNA]</scope>
    <source>
        <strain evidence="3 4">CH-27</strain>
    </source>
</reference>
<comment type="caution">
    <text evidence="3">The sequence shown here is derived from an EMBL/GenBank/DDBJ whole genome shotgun (WGS) entry which is preliminary data.</text>
</comment>
<feature type="domain" description="Amidohydrolase 3" evidence="2">
    <location>
        <begin position="79"/>
        <end position="549"/>
    </location>
</feature>
<dbReference type="InterPro" id="IPR033932">
    <property type="entry name" value="YtcJ-like"/>
</dbReference>
<evidence type="ECO:0000313" key="3">
    <source>
        <dbReference type="EMBL" id="MEJ8567001.1"/>
    </source>
</evidence>
<dbReference type="RefSeq" id="WP_354694322.1">
    <property type="nucleotide sequence ID" value="NZ_JAZHOG010000003.1"/>
</dbReference>
<proteinExistence type="predicted"/>
<feature type="chain" id="PRO_5043488625" evidence="1">
    <location>
        <begin position="30"/>
        <end position="554"/>
    </location>
</feature>
<evidence type="ECO:0000256" key="1">
    <source>
        <dbReference type="SAM" id="SignalP"/>
    </source>
</evidence>
<dbReference type="Gene3D" id="3.10.310.70">
    <property type="match status" value="1"/>
</dbReference>
<dbReference type="InterPro" id="IPR011059">
    <property type="entry name" value="Metal-dep_hydrolase_composite"/>
</dbReference>
<dbReference type="InterPro" id="IPR032466">
    <property type="entry name" value="Metal_Hydrolase"/>
</dbReference>
<dbReference type="GO" id="GO:0016810">
    <property type="term" value="F:hydrolase activity, acting on carbon-nitrogen (but not peptide) bonds"/>
    <property type="evidence" value="ECO:0007669"/>
    <property type="project" value="InterPro"/>
</dbReference>
<dbReference type="EMBL" id="JAZHOG010000003">
    <property type="protein sequence ID" value="MEJ8567001.1"/>
    <property type="molecule type" value="Genomic_DNA"/>
</dbReference>
<keyword evidence="4" id="KW-1185">Reference proteome</keyword>
<protein>
    <submittedName>
        <fullName evidence="3">Amidohydrolase</fullName>
        <ecNumber evidence="3">3.5.-.-</ecNumber>
    </submittedName>
</protein>
<dbReference type="PANTHER" id="PTHR22642">
    <property type="entry name" value="IMIDAZOLONEPROPIONASE"/>
    <property type="match status" value="1"/>
</dbReference>
<dbReference type="AlphaFoldDB" id="A0AAW9RBP3"/>
<dbReference type="PANTHER" id="PTHR22642:SF2">
    <property type="entry name" value="PROTEIN LONG AFTER FAR-RED 3"/>
    <property type="match status" value="1"/>
</dbReference>
<keyword evidence="1" id="KW-0732">Signal</keyword>
<keyword evidence="3" id="KW-0378">Hydrolase</keyword>
<evidence type="ECO:0000259" key="2">
    <source>
        <dbReference type="Pfam" id="PF07969"/>
    </source>
</evidence>
<evidence type="ECO:0000313" key="4">
    <source>
        <dbReference type="Proteomes" id="UP001359886"/>
    </source>
</evidence>
<dbReference type="Proteomes" id="UP001359886">
    <property type="component" value="Unassembled WGS sequence"/>
</dbReference>
<name>A0AAW9RBP3_9GAMM</name>
<dbReference type="InterPro" id="IPR013108">
    <property type="entry name" value="Amidohydro_3"/>
</dbReference>